<evidence type="ECO:0000256" key="1">
    <source>
        <dbReference type="SAM" id="Phobius"/>
    </source>
</evidence>
<dbReference type="EMBL" id="HACA01004786">
    <property type="protein sequence ID" value="CDW22147.1"/>
    <property type="molecule type" value="Transcribed_RNA"/>
</dbReference>
<feature type="non-terminal residue" evidence="2">
    <location>
        <position position="1"/>
    </location>
</feature>
<keyword evidence="1" id="KW-0472">Membrane</keyword>
<reference evidence="2" key="1">
    <citation type="submission" date="2014-05" db="EMBL/GenBank/DDBJ databases">
        <authorList>
            <person name="Chronopoulou M."/>
        </authorList>
    </citation>
    <scope>NUCLEOTIDE SEQUENCE</scope>
    <source>
        <tissue evidence="2">Whole organism</tissue>
    </source>
</reference>
<sequence>LQIEIPLHLSLRGVRVAHCLATYFIGYIFGTTAIVITINEKVLSLL</sequence>
<accession>A0A0K2T994</accession>
<name>A0A0K2T994_LEPSM</name>
<protein>
    <submittedName>
        <fullName evidence="2">Uncharacterized protein</fullName>
    </submittedName>
</protein>
<feature type="transmembrane region" description="Helical" evidence="1">
    <location>
        <begin position="20"/>
        <end position="38"/>
    </location>
</feature>
<dbReference type="AlphaFoldDB" id="A0A0K2T994"/>
<organism evidence="2">
    <name type="scientific">Lepeophtheirus salmonis</name>
    <name type="common">Salmon louse</name>
    <name type="synonym">Caligus salmonis</name>
    <dbReference type="NCBI Taxonomy" id="72036"/>
    <lineage>
        <taxon>Eukaryota</taxon>
        <taxon>Metazoa</taxon>
        <taxon>Ecdysozoa</taxon>
        <taxon>Arthropoda</taxon>
        <taxon>Crustacea</taxon>
        <taxon>Multicrustacea</taxon>
        <taxon>Hexanauplia</taxon>
        <taxon>Copepoda</taxon>
        <taxon>Siphonostomatoida</taxon>
        <taxon>Caligidae</taxon>
        <taxon>Lepeophtheirus</taxon>
    </lineage>
</organism>
<proteinExistence type="predicted"/>
<keyword evidence="1" id="KW-0812">Transmembrane</keyword>
<keyword evidence="1" id="KW-1133">Transmembrane helix</keyword>
<evidence type="ECO:0000313" key="2">
    <source>
        <dbReference type="EMBL" id="CDW22147.1"/>
    </source>
</evidence>